<dbReference type="InterPro" id="IPR050313">
    <property type="entry name" value="Carb_Metab_HTH_regulators"/>
</dbReference>
<dbReference type="GO" id="GO:0003700">
    <property type="term" value="F:DNA-binding transcription factor activity"/>
    <property type="evidence" value="ECO:0007669"/>
    <property type="project" value="InterPro"/>
</dbReference>
<dbReference type="InterPro" id="IPR036388">
    <property type="entry name" value="WH-like_DNA-bd_sf"/>
</dbReference>
<dbReference type="EMBL" id="CP159510">
    <property type="protein sequence ID" value="XCJ16823.1"/>
    <property type="molecule type" value="Genomic_DNA"/>
</dbReference>
<name>A0AAU8IF39_9BACL</name>
<evidence type="ECO:0000313" key="5">
    <source>
        <dbReference type="EMBL" id="XCJ16823.1"/>
    </source>
</evidence>
<dbReference type="Pfam" id="PF00455">
    <property type="entry name" value="DeoRC"/>
    <property type="match status" value="1"/>
</dbReference>
<evidence type="ECO:0000256" key="3">
    <source>
        <dbReference type="ARBA" id="ARBA00023163"/>
    </source>
</evidence>
<evidence type="ECO:0000256" key="2">
    <source>
        <dbReference type="ARBA" id="ARBA00023125"/>
    </source>
</evidence>
<dbReference type="Pfam" id="PF08220">
    <property type="entry name" value="HTH_DeoR"/>
    <property type="match status" value="1"/>
</dbReference>
<dbReference type="InterPro" id="IPR018356">
    <property type="entry name" value="Tscrpt_reg_HTH_DeoR_CS"/>
</dbReference>
<dbReference type="SMART" id="SM01134">
    <property type="entry name" value="DeoRC"/>
    <property type="match status" value="1"/>
</dbReference>
<dbReference type="SUPFAM" id="SSF100950">
    <property type="entry name" value="NagB/RpiA/CoA transferase-like"/>
    <property type="match status" value="1"/>
</dbReference>
<dbReference type="AlphaFoldDB" id="A0AAU8IF39"/>
<dbReference type="SMART" id="SM00420">
    <property type="entry name" value="HTH_DEOR"/>
    <property type="match status" value="1"/>
</dbReference>
<dbReference type="InterPro" id="IPR037171">
    <property type="entry name" value="NagB/RpiA_transferase-like"/>
</dbReference>
<sequence>MYQEERLVRILERLKKRKTLSVSDICLNYHVSRDTARRDIIKLTDQGAAIRTRGGIALPEFKETLLAYRDRLQNYSAEKIKIGSAALKYLRKRGYYFLNASTTVSCMAKALNTESVIYTHSLDVAEILSNQTKTAVSLFGGALNTANRYFFDAKTLQQLLRIHFDAAFLGTAGITSDGFYYDDQDDAAVNETVSTRAGRTIVLAEDNKFLKHSRFRGLDWEQVDMIITNTKPPSAFLLKAGEAGTQIIMTGEEKNDH</sequence>
<dbReference type="InterPro" id="IPR036390">
    <property type="entry name" value="WH_DNA-bd_sf"/>
</dbReference>
<feature type="domain" description="HTH deoR-type" evidence="4">
    <location>
        <begin position="3"/>
        <end position="58"/>
    </location>
</feature>
<evidence type="ECO:0000259" key="4">
    <source>
        <dbReference type="PROSITE" id="PS51000"/>
    </source>
</evidence>
<dbReference type="PANTHER" id="PTHR30363:SF51">
    <property type="entry name" value="HTH-TYPE TRANSCRIPTIONAL REPRESSOR GLCR"/>
    <property type="match status" value="1"/>
</dbReference>
<reference evidence="5" key="1">
    <citation type="submission" date="2024-06" db="EMBL/GenBank/DDBJ databases">
        <authorList>
            <person name="Fan A."/>
            <person name="Zhang F.Y."/>
            <person name="Zhang L."/>
        </authorList>
    </citation>
    <scope>NUCLEOTIDE SEQUENCE</scope>
    <source>
        <strain evidence="5">Y61</strain>
    </source>
</reference>
<dbReference type="InterPro" id="IPR014036">
    <property type="entry name" value="DeoR-like_C"/>
</dbReference>
<dbReference type="Gene3D" id="1.10.10.10">
    <property type="entry name" value="Winged helix-like DNA-binding domain superfamily/Winged helix DNA-binding domain"/>
    <property type="match status" value="1"/>
</dbReference>
<dbReference type="PROSITE" id="PS51000">
    <property type="entry name" value="HTH_DEOR_2"/>
    <property type="match status" value="1"/>
</dbReference>
<dbReference type="RefSeq" id="WP_353948194.1">
    <property type="nucleotide sequence ID" value="NZ_CP159510.1"/>
</dbReference>
<dbReference type="InterPro" id="IPR001034">
    <property type="entry name" value="DeoR_HTH"/>
</dbReference>
<accession>A0AAU8IF39</accession>
<gene>
    <name evidence="5" type="ORF">ABNN70_14500</name>
</gene>
<dbReference type="PROSITE" id="PS00894">
    <property type="entry name" value="HTH_DEOR_1"/>
    <property type="match status" value="1"/>
</dbReference>
<evidence type="ECO:0000256" key="1">
    <source>
        <dbReference type="ARBA" id="ARBA00023015"/>
    </source>
</evidence>
<keyword evidence="1" id="KW-0805">Transcription regulation</keyword>
<organism evidence="5">
    <name type="scientific">Sporolactobacillus sp. Y61</name>
    <dbReference type="NCBI Taxonomy" id="3160863"/>
    <lineage>
        <taxon>Bacteria</taxon>
        <taxon>Bacillati</taxon>
        <taxon>Bacillota</taxon>
        <taxon>Bacilli</taxon>
        <taxon>Bacillales</taxon>
        <taxon>Sporolactobacillaceae</taxon>
        <taxon>Sporolactobacillus</taxon>
    </lineage>
</organism>
<dbReference type="PANTHER" id="PTHR30363">
    <property type="entry name" value="HTH-TYPE TRANSCRIPTIONAL REGULATOR SRLR-RELATED"/>
    <property type="match status" value="1"/>
</dbReference>
<keyword evidence="3" id="KW-0804">Transcription</keyword>
<dbReference type="SUPFAM" id="SSF46785">
    <property type="entry name" value="Winged helix' DNA-binding domain"/>
    <property type="match status" value="1"/>
</dbReference>
<proteinExistence type="predicted"/>
<protein>
    <submittedName>
        <fullName evidence="5">DeoR/GlpR family DNA-binding transcription regulator</fullName>
    </submittedName>
</protein>
<dbReference type="GO" id="GO:0003677">
    <property type="term" value="F:DNA binding"/>
    <property type="evidence" value="ECO:0007669"/>
    <property type="project" value="UniProtKB-KW"/>
</dbReference>
<keyword evidence="2 5" id="KW-0238">DNA-binding</keyword>